<evidence type="ECO:0000313" key="1">
    <source>
        <dbReference type="EMBL" id="QQR92640.1"/>
    </source>
</evidence>
<name>A0A7T9DJZ4_9ARCH</name>
<organism evidence="1">
    <name type="scientific">Candidatus Iainarchaeum sp</name>
    <dbReference type="NCBI Taxonomy" id="3101447"/>
    <lineage>
        <taxon>Archaea</taxon>
        <taxon>Candidatus Iainarchaeota</taxon>
        <taxon>Candidatus Iainarchaeia</taxon>
        <taxon>Candidatus Iainarchaeales</taxon>
        <taxon>Candidatus Iainarchaeaceae</taxon>
        <taxon>Candidatus Iainarchaeum</taxon>
    </lineage>
</organism>
<dbReference type="EMBL" id="CP064981">
    <property type="protein sequence ID" value="QQR92640.1"/>
    <property type="molecule type" value="Genomic_DNA"/>
</dbReference>
<reference evidence="1" key="1">
    <citation type="submission" date="2020-11" db="EMBL/GenBank/DDBJ databases">
        <title>Connecting structure to function with the recovery of over 1000 high-quality activated sludge metagenome-assembled genomes encoding full-length rRNA genes using long-read sequencing.</title>
        <authorList>
            <person name="Singleton C.M."/>
            <person name="Petriglieri F."/>
            <person name="Kristensen J.M."/>
            <person name="Kirkegaard R.H."/>
            <person name="Michaelsen T.Y."/>
            <person name="Andersen M.H."/>
            <person name="Karst S.M."/>
            <person name="Dueholm M.S."/>
            <person name="Nielsen P.H."/>
            <person name="Albertsen M."/>
        </authorList>
    </citation>
    <scope>NUCLEOTIDE SEQUENCE</scope>
    <source>
        <strain evidence="1">Fred_18-Q3-R57-64_BAT3C.431</strain>
    </source>
</reference>
<sequence length="103" mass="10557">MRGFIFSLDMVFAAVVIMAALVLIGFALQHAPGSPSIASADLALHAKDNALMRAFGGGATPPVPLTADAFACATAFKRVSTTMMQDPSSIGSWTITKSCAVGP</sequence>
<protein>
    <submittedName>
        <fullName evidence="1">Uncharacterized protein</fullName>
    </submittedName>
</protein>
<proteinExistence type="predicted"/>
<accession>A0A7T9DJZ4</accession>
<gene>
    <name evidence="1" type="ORF">IPJ89_00130</name>
</gene>
<dbReference type="Proteomes" id="UP000596004">
    <property type="component" value="Chromosome"/>
</dbReference>
<dbReference type="AlphaFoldDB" id="A0A7T9DJZ4"/>